<dbReference type="SUPFAM" id="SSF52402">
    <property type="entry name" value="Adenine nucleotide alpha hydrolases-like"/>
    <property type="match status" value="1"/>
</dbReference>
<name>A0A1M6QY69_9GAMM</name>
<protein>
    <submittedName>
        <fullName evidence="2">Nucleotide-binding universal stress protein, UspA family</fullName>
    </submittedName>
</protein>
<dbReference type="Pfam" id="PF00582">
    <property type="entry name" value="Usp"/>
    <property type="match status" value="1"/>
</dbReference>
<dbReference type="AlphaFoldDB" id="A0A1M6QY69"/>
<evidence type="ECO:0000259" key="1">
    <source>
        <dbReference type="Pfam" id="PF00582"/>
    </source>
</evidence>
<evidence type="ECO:0000313" key="2">
    <source>
        <dbReference type="EMBL" id="SHK25093.1"/>
    </source>
</evidence>
<accession>A0A1M6QY69</accession>
<dbReference type="InterPro" id="IPR006016">
    <property type="entry name" value="UspA"/>
</dbReference>
<dbReference type="EMBL" id="FRAQ01000001">
    <property type="protein sequence ID" value="SHK25093.1"/>
    <property type="molecule type" value="Genomic_DNA"/>
</dbReference>
<dbReference type="STRING" id="564117.SAMN05216369_1204"/>
<keyword evidence="3" id="KW-1185">Reference proteome</keyword>
<sequence length="152" mass="16566">MYRKILLAIDSEDDGEGKRALEEGVRLLDEDGELHLATIFDPGGAGFFPHVTAETPEDRENEVRERLSLLARKYLPMKYSASLHVVAGTPGEKLVALAANIGANLVILVSRGASSRWPMRRATVEYVAVNAPCAALILPALVKVPEETEDSR</sequence>
<reference evidence="3" key="1">
    <citation type="submission" date="2016-11" db="EMBL/GenBank/DDBJ databases">
        <authorList>
            <person name="Varghese N."/>
            <person name="Submissions S."/>
        </authorList>
    </citation>
    <scope>NUCLEOTIDE SEQUENCE [LARGE SCALE GENOMIC DNA]</scope>
    <source>
        <strain evidence="3">CGMCC 1.10835</strain>
    </source>
</reference>
<organism evidence="2 3">
    <name type="scientific">Marinobacter antarcticus</name>
    <dbReference type="NCBI Taxonomy" id="564117"/>
    <lineage>
        <taxon>Bacteria</taxon>
        <taxon>Pseudomonadati</taxon>
        <taxon>Pseudomonadota</taxon>
        <taxon>Gammaproteobacteria</taxon>
        <taxon>Pseudomonadales</taxon>
        <taxon>Marinobacteraceae</taxon>
        <taxon>Marinobacter</taxon>
    </lineage>
</organism>
<dbReference type="CDD" id="cd00293">
    <property type="entry name" value="USP-like"/>
    <property type="match status" value="1"/>
</dbReference>
<gene>
    <name evidence="2" type="ORF">SAMN05216369_1204</name>
</gene>
<dbReference type="Gene3D" id="3.40.50.620">
    <property type="entry name" value="HUPs"/>
    <property type="match status" value="1"/>
</dbReference>
<evidence type="ECO:0000313" key="3">
    <source>
        <dbReference type="Proteomes" id="UP000184497"/>
    </source>
</evidence>
<dbReference type="Proteomes" id="UP000184497">
    <property type="component" value="Unassembled WGS sequence"/>
</dbReference>
<dbReference type="OrthoDB" id="6161203at2"/>
<dbReference type="InterPro" id="IPR014729">
    <property type="entry name" value="Rossmann-like_a/b/a_fold"/>
</dbReference>
<feature type="domain" description="UspA" evidence="1">
    <location>
        <begin position="1"/>
        <end position="138"/>
    </location>
</feature>
<dbReference type="RefSeq" id="WP_072796276.1">
    <property type="nucleotide sequence ID" value="NZ_FRAQ01000001.1"/>
</dbReference>
<proteinExistence type="predicted"/>